<reference evidence="3" key="1">
    <citation type="journal article" date="2019" name="Int. J. Syst. Evol. Microbiol.">
        <title>The Global Catalogue of Microorganisms (GCM) 10K type strain sequencing project: providing services to taxonomists for standard genome sequencing and annotation.</title>
        <authorList>
            <consortium name="The Broad Institute Genomics Platform"/>
            <consortium name="The Broad Institute Genome Sequencing Center for Infectious Disease"/>
            <person name="Wu L."/>
            <person name="Ma J."/>
        </authorList>
    </citation>
    <scope>NUCLEOTIDE SEQUENCE [LARGE SCALE GENOMIC DNA]</scope>
    <source>
        <strain evidence="3">JCM 9458</strain>
    </source>
</reference>
<accession>A0ABP6TDN5</accession>
<dbReference type="Gene3D" id="3.40.710.10">
    <property type="entry name" value="DD-peptidase/beta-lactamase superfamily"/>
    <property type="match status" value="1"/>
</dbReference>
<name>A0ABP6TDN5_9ACTN</name>
<dbReference type="SUPFAM" id="SSF56601">
    <property type="entry name" value="beta-lactamase/transpeptidase-like"/>
    <property type="match status" value="1"/>
</dbReference>
<dbReference type="Pfam" id="PF00144">
    <property type="entry name" value="Beta-lactamase"/>
    <property type="match status" value="1"/>
</dbReference>
<dbReference type="PANTHER" id="PTHR43283">
    <property type="entry name" value="BETA-LACTAMASE-RELATED"/>
    <property type="match status" value="1"/>
</dbReference>
<dbReference type="InterPro" id="IPR001466">
    <property type="entry name" value="Beta-lactam-related"/>
</dbReference>
<dbReference type="PANTHER" id="PTHR43283:SF14">
    <property type="entry name" value="BLL8153 PROTEIN"/>
    <property type="match status" value="1"/>
</dbReference>
<gene>
    <name evidence="2" type="ORF">GCM10020369_81510</name>
</gene>
<comment type="caution">
    <text evidence="2">The sequence shown here is derived from an EMBL/GenBank/DDBJ whole genome shotgun (WGS) entry which is preliminary data.</text>
</comment>
<sequence>MTERQLRSVADLGLFTGAPQHDHFARMHELVPTSTMAAAAEPSEWPHGDPVELPEAFDFDGRERPTSPFLVETDTAALLVLADGVVRHETYRLTGGPDVRWLSMSVAKSFVSALVGIAVAEGHITGVDEAISTYVPVQPASAYDGVSIRDVLRMSSGARWNEDYSDPTSDVFVLNAAVVGVGTLDEFVASMAREHAPGTLCRYNSGDTQVLGALVARATGRSLTDYMREKLVEPLGMGTGHWLVDGAGTEVAYGGLNLTARDYATLGELYRYGGRWRGRQIVPAAWVTDSTTVAAPHLAPGQPVISGERVGLGYGYQWWLPDGDRGEFAAIGVYNQFVHVDPVSRTTIVKLSANRAYGTSTAEATNREMETLAFLRAVARHVGRHVA</sequence>
<protein>
    <submittedName>
        <fullName evidence="2">Serine hydrolase</fullName>
    </submittedName>
</protein>
<dbReference type="EMBL" id="BAAAYN010000082">
    <property type="protein sequence ID" value="GAA3398333.1"/>
    <property type="molecule type" value="Genomic_DNA"/>
</dbReference>
<keyword evidence="2" id="KW-0378">Hydrolase</keyword>
<evidence type="ECO:0000313" key="3">
    <source>
        <dbReference type="Proteomes" id="UP001501676"/>
    </source>
</evidence>
<keyword evidence="3" id="KW-1185">Reference proteome</keyword>
<dbReference type="InterPro" id="IPR050789">
    <property type="entry name" value="Diverse_Enzym_Activities"/>
</dbReference>
<dbReference type="GO" id="GO:0016787">
    <property type="term" value="F:hydrolase activity"/>
    <property type="evidence" value="ECO:0007669"/>
    <property type="project" value="UniProtKB-KW"/>
</dbReference>
<evidence type="ECO:0000313" key="2">
    <source>
        <dbReference type="EMBL" id="GAA3398333.1"/>
    </source>
</evidence>
<evidence type="ECO:0000259" key="1">
    <source>
        <dbReference type="Pfam" id="PF00144"/>
    </source>
</evidence>
<proteinExistence type="predicted"/>
<organism evidence="2 3">
    <name type="scientific">Cryptosporangium minutisporangium</name>
    <dbReference type="NCBI Taxonomy" id="113569"/>
    <lineage>
        <taxon>Bacteria</taxon>
        <taxon>Bacillati</taxon>
        <taxon>Actinomycetota</taxon>
        <taxon>Actinomycetes</taxon>
        <taxon>Cryptosporangiales</taxon>
        <taxon>Cryptosporangiaceae</taxon>
        <taxon>Cryptosporangium</taxon>
    </lineage>
</organism>
<dbReference type="InterPro" id="IPR012338">
    <property type="entry name" value="Beta-lactam/transpept-like"/>
</dbReference>
<dbReference type="RefSeq" id="WP_345733703.1">
    <property type="nucleotide sequence ID" value="NZ_BAAAYN010000082.1"/>
</dbReference>
<feature type="domain" description="Beta-lactamase-related" evidence="1">
    <location>
        <begin position="75"/>
        <end position="366"/>
    </location>
</feature>
<dbReference type="Proteomes" id="UP001501676">
    <property type="component" value="Unassembled WGS sequence"/>
</dbReference>